<accession>A0A3D8PZX8</accession>
<dbReference type="Gene3D" id="3.40.50.300">
    <property type="entry name" value="P-loop containing nucleotide triphosphate hydrolases"/>
    <property type="match status" value="1"/>
</dbReference>
<sequence length="343" mass="39642">MSFMEVMKQVKKQQIEPLYFLYGSEAYFIDRLRSQLIANILKGDRENLFVYDLEETPIQEVIADAETYPFFGGQKLIIASNPVFLKAKPDKLPFEHDLEAFSRYINNPVDYSIIVLIAPYEKIDERKKISKLLKKNTVVANCEPIKESEVAKWIKTLADDLKITLEKDVYDMIETELSSNLRLLKEELEKLAMYVGENGVVTMEIAEKLIAPTSNSSALRLVDAVIERNLHKAIAIFKDLEKMKEEPIALIGLLAYQFRTILRVKLLKLKGYSQFQMQKQLGLHPYVIKIAMSRENKFSTKKLEDIMNRLADADQIMKQGKMEKELAFELLLFDLIHKSSQVH</sequence>
<evidence type="ECO:0000256" key="4">
    <source>
        <dbReference type="ARBA" id="ARBA00022695"/>
    </source>
</evidence>
<dbReference type="Pfam" id="PF21694">
    <property type="entry name" value="DNA_pol3_delta_C"/>
    <property type="match status" value="1"/>
</dbReference>
<dbReference type="GO" id="GO:0009360">
    <property type="term" value="C:DNA polymerase III complex"/>
    <property type="evidence" value="ECO:0007669"/>
    <property type="project" value="InterPro"/>
</dbReference>
<evidence type="ECO:0000256" key="8">
    <source>
        <dbReference type="ARBA" id="ARBA00049244"/>
    </source>
</evidence>
<dbReference type="SUPFAM" id="SSF52540">
    <property type="entry name" value="P-loop containing nucleoside triphosphate hydrolases"/>
    <property type="match status" value="1"/>
</dbReference>
<feature type="domain" description="DNA polymerase III delta N-terminal" evidence="9">
    <location>
        <begin position="19"/>
        <end position="143"/>
    </location>
</feature>
<evidence type="ECO:0000256" key="5">
    <source>
        <dbReference type="ARBA" id="ARBA00022705"/>
    </source>
</evidence>
<dbReference type="PANTHER" id="PTHR34388">
    <property type="entry name" value="DNA POLYMERASE III SUBUNIT DELTA"/>
    <property type="match status" value="1"/>
</dbReference>
<evidence type="ECO:0000259" key="9">
    <source>
        <dbReference type="Pfam" id="PF06144"/>
    </source>
</evidence>
<evidence type="ECO:0000256" key="6">
    <source>
        <dbReference type="ARBA" id="ARBA00022932"/>
    </source>
</evidence>
<dbReference type="InterPro" id="IPR027417">
    <property type="entry name" value="P-loop_NTPase"/>
</dbReference>
<keyword evidence="12" id="KW-1185">Reference proteome</keyword>
<dbReference type="Gene3D" id="1.10.8.60">
    <property type="match status" value="1"/>
</dbReference>
<dbReference type="NCBIfam" id="TIGR01128">
    <property type="entry name" value="holA"/>
    <property type="match status" value="1"/>
</dbReference>
<evidence type="ECO:0000313" key="12">
    <source>
        <dbReference type="Proteomes" id="UP000256520"/>
    </source>
</evidence>
<keyword evidence="3" id="KW-0808">Transferase</keyword>
<keyword evidence="4" id="KW-0548">Nucleotidyltransferase</keyword>
<comment type="catalytic activity">
    <reaction evidence="8">
        <text>DNA(n) + a 2'-deoxyribonucleoside 5'-triphosphate = DNA(n+1) + diphosphate</text>
        <dbReference type="Rhea" id="RHEA:22508"/>
        <dbReference type="Rhea" id="RHEA-COMP:17339"/>
        <dbReference type="Rhea" id="RHEA-COMP:17340"/>
        <dbReference type="ChEBI" id="CHEBI:33019"/>
        <dbReference type="ChEBI" id="CHEBI:61560"/>
        <dbReference type="ChEBI" id="CHEBI:173112"/>
        <dbReference type="EC" id="2.7.7.7"/>
    </reaction>
</comment>
<dbReference type="GO" id="GO:0003887">
    <property type="term" value="F:DNA-directed DNA polymerase activity"/>
    <property type="evidence" value="ECO:0007669"/>
    <property type="project" value="UniProtKB-KW"/>
</dbReference>
<evidence type="ECO:0000256" key="7">
    <source>
        <dbReference type="ARBA" id="ARBA00034754"/>
    </source>
</evidence>
<reference evidence="12" key="1">
    <citation type="submission" date="2017-11" db="EMBL/GenBank/DDBJ databases">
        <authorList>
            <person name="Zhu W."/>
        </authorList>
    </citation>
    <scope>NUCLEOTIDE SEQUENCE [LARGE SCALE GENOMIC DNA]</scope>
    <source>
        <strain evidence="12">CAU 1051</strain>
    </source>
</reference>
<organism evidence="11 12">
    <name type="scientific">Oceanobacillus chungangensis</name>
    <dbReference type="NCBI Taxonomy" id="1229152"/>
    <lineage>
        <taxon>Bacteria</taxon>
        <taxon>Bacillati</taxon>
        <taxon>Bacillota</taxon>
        <taxon>Bacilli</taxon>
        <taxon>Bacillales</taxon>
        <taxon>Bacillaceae</taxon>
        <taxon>Oceanobacillus</taxon>
    </lineage>
</organism>
<feature type="domain" description="DNA polymerase III delta subunit-like C-terminal" evidence="10">
    <location>
        <begin position="218"/>
        <end position="334"/>
    </location>
</feature>
<evidence type="ECO:0000256" key="3">
    <source>
        <dbReference type="ARBA" id="ARBA00022679"/>
    </source>
</evidence>
<dbReference type="GO" id="GO:0006261">
    <property type="term" value="P:DNA-templated DNA replication"/>
    <property type="evidence" value="ECO:0007669"/>
    <property type="project" value="TreeGrafter"/>
</dbReference>
<dbReference type="OrthoDB" id="9775929at2"/>
<name>A0A3D8PZX8_9BACI</name>
<evidence type="ECO:0000313" key="11">
    <source>
        <dbReference type="EMBL" id="RDW21746.1"/>
    </source>
</evidence>
<evidence type="ECO:0000256" key="1">
    <source>
        <dbReference type="ARBA" id="ARBA00012417"/>
    </source>
</evidence>
<dbReference type="Proteomes" id="UP000256520">
    <property type="component" value="Unassembled WGS sequence"/>
</dbReference>
<gene>
    <name evidence="11" type="ORF">CWR45_02405</name>
</gene>
<dbReference type="PANTHER" id="PTHR34388:SF1">
    <property type="entry name" value="DNA POLYMERASE III SUBUNIT DELTA"/>
    <property type="match status" value="1"/>
</dbReference>
<dbReference type="InterPro" id="IPR010372">
    <property type="entry name" value="DNA_pol3_delta_N"/>
</dbReference>
<keyword evidence="5" id="KW-0235">DNA replication</keyword>
<dbReference type="Gene3D" id="1.20.272.10">
    <property type="match status" value="1"/>
</dbReference>
<proteinExistence type="inferred from homology"/>
<comment type="similarity">
    <text evidence="7">Belongs to the DNA polymerase HolA subunit family.</text>
</comment>
<dbReference type="RefSeq" id="WP_115748202.1">
    <property type="nucleotide sequence ID" value="NZ_PIOD01000002.1"/>
</dbReference>
<dbReference type="InterPro" id="IPR005790">
    <property type="entry name" value="DNA_polIII_delta"/>
</dbReference>
<dbReference type="EC" id="2.7.7.7" evidence="1"/>
<dbReference type="EMBL" id="PIOD01000002">
    <property type="protein sequence ID" value="RDW21746.1"/>
    <property type="molecule type" value="Genomic_DNA"/>
</dbReference>
<dbReference type="SUPFAM" id="SSF48019">
    <property type="entry name" value="post-AAA+ oligomerization domain-like"/>
    <property type="match status" value="1"/>
</dbReference>
<dbReference type="GO" id="GO:0003677">
    <property type="term" value="F:DNA binding"/>
    <property type="evidence" value="ECO:0007669"/>
    <property type="project" value="InterPro"/>
</dbReference>
<protein>
    <recommendedName>
        <fullName evidence="2">DNA polymerase III subunit delta</fullName>
        <ecNumber evidence="1">2.7.7.7</ecNumber>
    </recommendedName>
</protein>
<dbReference type="InterPro" id="IPR048466">
    <property type="entry name" value="DNA_pol3_delta-like_C"/>
</dbReference>
<comment type="caution">
    <text evidence="11">The sequence shown here is derived from an EMBL/GenBank/DDBJ whole genome shotgun (WGS) entry which is preliminary data.</text>
</comment>
<evidence type="ECO:0000259" key="10">
    <source>
        <dbReference type="Pfam" id="PF21694"/>
    </source>
</evidence>
<evidence type="ECO:0000256" key="2">
    <source>
        <dbReference type="ARBA" id="ARBA00017703"/>
    </source>
</evidence>
<dbReference type="Pfam" id="PF06144">
    <property type="entry name" value="DNA_pol3_delta"/>
    <property type="match status" value="1"/>
</dbReference>
<dbReference type="InterPro" id="IPR008921">
    <property type="entry name" value="DNA_pol3_clamp-load_cplx_C"/>
</dbReference>
<keyword evidence="6" id="KW-0239">DNA-directed DNA polymerase</keyword>
<dbReference type="AlphaFoldDB" id="A0A3D8PZX8"/>